<dbReference type="GO" id="GO:0015666">
    <property type="term" value="F:restriction endodeoxyribonuclease activity"/>
    <property type="evidence" value="ECO:0007669"/>
    <property type="project" value="TreeGrafter"/>
</dbReference>
<dbReference type="RefSeq" id="WP_085031261.1">
    <property type="nucleotide sequence ID" value="NZ_CP020772.1"/>
</dbReference>
<dbReference type="Gene3D" id="3.40.1350.10">
    <property type="match status" value="1"/>
</dbReference>
<accession>A0A1W5ZZW6</accession>
<reference evidence="2 3" key="1">
    <citation type="submission" date="2017-04" db="EMBL/GenBank/DDBJ databases">
        <title>The whole genome sequencing and assembly of Halobacillus mangrovi strain.</title>
        <authorList>
            <person name="Lee S.-J."/>
            <person name="Park M.-K."/>
            <person name="Kim J.-Y."/>
            <person name="Lee Y.-J."/>
            <person name="Yi H."/>
            <person name="Bahn Y.-S."/>
            <person name="Kim J.F."/>
            <person name="Lee D.-W."/>
        </authorList>
    </citation>
    <scope>NUCLEOTIDE SEQUENCE [LARGE SCALE GENOMIC DNA]</scope>
    <source>
        <strain evidence="2 3">KTB 131</strain>
    </source>
</reference>
<gene>
    <name evidence="2" type="ORF">HM131_19030</name>
</gene>
<protein>
    <recommendedName>
        <fullName evidence="1">Restriction endonuclease type IV Mrr domain-containing protein</fullName>
    </recommendedName>
</protein>
<dbReference type="InterPro" id="IPR007560">
    <property type="entry name" value="Restrct_endonuc_IV_Mrr"/>
</dbReference>
<sequence length="898" mass="106021">MWGFFRKNSQKDKVEEKKSKYQIEKNRVLNLAKSKFTNFKFDYEFVSIDLNNCLFLDDNNNLLGIYKKERRDYYQEEQIHVISFKDVKEFGLSIDSKEIGLCSEPELFLAAEDNIDDLMNRVAENLTEEVTYISFYFLKRGYVNTSETIHISLQEAPSQNSIQEDVKQLFRTIAEYMLVGEAEYLKELEENNFKKDMEDLGERIAYLDKNYSELTISPLLVTDLIKSWEFLVEELNFESNYKVNFESLELLGVRDSVLYLACKTNMVETFNLKQIKTLLAYIFKKYGAGFFDILIVSNEEKLDKISIEDEPQILEQINREIDTLIEWNVETLEEGIVRNYRKGNLFIDYDGDDLDNVRQLFSLNKELLSKLVYILTGNLLEEIFCVNSSDKIDMIQLDRVDEIWKCVIQNVCRKSYGIWHQDLILSSKVHLFKDNLFYVYFNNRNNLTYLDYDLRKEINNNLHIITGIKNIDIEIITCPERVDEKRDDIPKKILNWIKELKEYPYTNFEMIDARESNKTILIFVDEKLYVQPVSDLNIEYNPRSENLMKKSLQVYTSLLPKRMFIEGIEFNYDSELVDKIDNYLNKLDHSQQLEMNEIKDSIINNPKTIDLLRRFYNKEISNFFRPIELDELQSGNHYVEESIQKFVSFLLEKGYINRKKYLVNHVVRNLIVEEAEKAISAEFFNQNQEEFKHYENMSLDDCLNTYLTLDFANIESIDHVASFTCFLIDKNKFSEEQSFTDSNHVIYELLHNKYNEYELNNYEEYLLSDNDLSNDKTIEKTDVMDGYQFESFIADLFRRMGYQVEVTKGSGDYGIDVIAKKKGLSIGIQTKCYSNNVPNKAVQEAIAGVSYYRLDKGMVITNHYFTKQARNQAANSNILLWDRNILNQKIHEVYESNL</sequence>
<organism evidence="2 3">
    <name type="scientific">Halobacillus mangrovi</name>
    <dbReference type="NCBI Taxonomy" id="402384"/>
    <lineage>
        <taxon>Bacteria</taxon>
        <taxon>Bacillati</taxon>
        <taxon>Bacillota</taxon>
        <taxon>Bacilli</taxon>
        <taxon>Bacillales</taxon>
        <taxon>Bacillaceae</taxon>
        <taxon>Halobacillus</taxon>
    </lineage>
</organism>
<dbReference type="InterPro" id="IPR052906">
    <property type="entry name" value="Type_IV_Methyl-Rstrct_Enzyme"/>
</dbReference>
<dbReference type="AlphaFoldDB" id="A0A1W5ZZW6"/>
<dbReference type="Pfam" id="PF04471">
    <property type="entry name" value="Mrr_cat"/>
    <property type="match status" value="1"/>
</dbReference>
<dbReference type="OrthoDB" id="9803736at2"/>
<dbReference type="InterPro" id="IPR011335">
    <property type="entry name" value="Restrct_endonuc-II-like"/>
</dbReference>
<dbReference type="PANTHER" id="PTHR30015">
    <property type="entry name" value="MRR RESTRICTION SYSTEM PROTEIN"/>
    <property type="match status" value="1"/>
</dbReference>
<keyword evidence="3" id="KW-1185">Reference proteome</keyword>
<dbReference type="Proteomes" id="UP000192527">
    <property type="component" value="Chromosome"/>
</dbReference>
<dbReference type="GO" id="GO:0003677">
    <property type="term" value="F:DNA binding"/>
    <property type="evidence" value="ECO:0007669"/>
    <property type="project" value="InterPro"/>
</dbReference>
<dbReference type="PANTHER" id="PTHR30015:SF6">
    <property type="entry name" value="SLL1429 PROTEIN"/>
    <property type="match status" value="1"/>
</dbReference>
<dbReference type="InterPro" id="IPR011856">
    <property type="entry name" value="tRNA_endonuc-like_dom_sf"/>
</dbReference>
<dbReference type="SUPFAM" id="SSF52980">
    <property type="entry name" value="Restriction endonuclease-like"/>
    <property type="match status" value="1"/>
</dbReference>
<evidence type="ECO:0000313" key="2">
    <source>
        <dbReference type="EMBL" id="ARI78802.1"/>
    </source>
</evidence>
<proteinExistence type="predicted"/>
<dbReference type="EMBL" id="CP020772">
    <property type="protein sequence ID" value="ARI78802.1"/>
    <property type="molecule type" value="Genomic_DNA"/>
</dbReference>
<feature type="domain" description="Restriction endonuclease type IV Mrr" evidence="1">
    <location>
        <begin position="783"/>
        <end position="887"/>
    </location>
</feature>
<evidence type="ECO:0000259" key="1">
    <source>
        <dbReference type="Pfam" id="PF04471"/>
    </source>
</evidence>
<name>A0A1W5ZZW6_9BACI</name>
<dbReference type="KEGG" id="hmn:HM131_19030"/>
<dbReference type="GO" id="GO:0009307">
    <property type="term" value="P:DNA restriction-modification system"/>
    <property type="evidence" value="ECO:0007669"/>
    <property type="project" value="InterPro"/>
</dbReference>
<evidence type="ECO:0000313" key="3">
    <source>
        <dbReference type="Proteomes" id="UP000192527"/>
    </source>
</evidence>